<dbReference type="GO" id="GO:0005886">
    <property type="term" value="C:plasma membrane"/>
    <property type="evidence" value="ECO:0007669"/>
    <property type="project" value="UniProtKB-SubCell"/>
</dbReference>
<dbReference type="AlphaFoldDB" id="D3RW06"/>
<evidence type="ECO:0000256" key="4">
    <source>
        <dbReference type="ARBA" id="ARBA00022692"/>
    </source>
</evidence>
<evidence type="ECO:0000256" key="1">
    <source>
        <dbReference type="ARBA" id="ARBA00004162"/>
    </source>
</evidence>
<evidence type="ECO:0000313" key="10">
    <source>
        <dbReference type="Proteomes" id="UP000001441"/>
    </source>
</evidence>
<dbReference type="HOGENOM" id="CLU_085305_4_0_6"/>
<evidence type="ECO:0000256" key="8">
    <source>
        <dbReference type="SAM" id="Phobius"/>
    </source>
</evidence>
<comment type="similarity">
    <text evidence="2 7">Belongs to the ExbD/TolR family.</text>
</comment>
<evidence type="ECO:0000256" key="7">
    <source>
        <dbReference type="RuleBase" id="RU003879"/>
    </source>
</evidence>
<organism evidence="9 10">
    <name type="scientific">Allochromatium vinosum (strain ATCC 17899 / DSM 180 / NBRC 103801 / NCIMB 10441 / D)</name>
    <name type="common">Chromatium vinosum</name>
    <dbReference type="NCBI Taxonomy" id="572477"/>
    <lineage>
        <taxon>Bacteria</taxon>
        <taxon>Pseudomonadati</taxon>
        <taxon>Pseudomonadota</taxon>
        <taxon>Gammaproteobacteria</taxon>
        <taxon>Chromatiales</taxon>
        <taxon>Chromatiaceae</taxon>
        <taxon>Allochromatium</taxon>
    </lineage>
</organism>
<dbReference type="Gene3D" id="3.30.420.270">
    <property type="match status" value="1"/>
</dbReference>
<evidence type="ECO:0000256" key="3">
    <source>
        <dbReference type="ARBA" id="ARBA00022475"/>
    </source>
</evidence>
<reference evidence="9 10" key="1">
    <citation type="journal article" date="2011" name="Stand. Genomic Sci.">
        <title>Complete genome sequence of Allochromatium vinosum DSM 180(T).</title>
        <authorList>
            <person name="Weissgerber T."/>
            <person name="Zigann R."/>
            <person name="Bruce D."/>
            <person name="Chang Y.J."/>
            <person name="Detter J.C."/>
            <person name="Han C."/>
            <person name="Hauser L."/>
            <person name="Jeffries C.D."/>
            <person name="Land M."/>
            <person name="Munk A.C."/>
            <person name="Tapia R."/>
            <person name="Dahl C."/>
        </authorList>
    </citation>
    <scope>NUCLEOTIDE SEQUENCE [LARGE SCALE GENOMIC DNA]</scope>
    <source>
        <strain evidence="10">ATCC 17899 / DSM 180 / NBRC 103801 / NCIMB 10441 / D</strain>
    </source>
</reference>
<keyword evidence="5 8" id="KW-1133">Transmembrane helix</keyword>
<dbReference type="GO" id="GO:0022857">
    <property type="term" value="F:transmembrane transporter activity"/>
    <property type="evidence" value="ECO:0007669"/>
    <property type="project" value="InterPro"/>
</dbReference>
<keyword evidence="3" id="KW-1003">Cell membrane</keyword>
<evidence type="ECO:0000256" key="5">
    <source>
        <dbReference type="ARBA" id="ARBA00022989"/>
    </source>
</evidence>
<keyword evidence="4 7" id="KW-0812">Transmembrane</keyword>
<dbReference type="STRING" id="572477.Alvin_2251"/>
<sequence>MKLVRRDPRPRREDHLIPLINVIFLMLIFFMISGQIRSQEPIRVNPPVSEQQASREASEYVIMLDADGRMAVGNRLVSREALHERLVAWQAATAADGSIAGITLKADVAVTAGRLRETLALLETAGIEQVELITRATGKP</sequence>
<dbReference type="InterPro" id="IPR003400">
    <property type="entry name" value="ExbD"/>
</dbReference>
<dbReference type="RefSeq" id="WP_012971441.1">
    <property type="nucleotide sequence ID" value="NC_013851.1"/>
</dbReference>
<evidence type="ECO:0000256" key="2">
    <source>
        <dbReference type="ARBA" id="ARBA00005811"/>
    </source>
</evidence>
<gene>
    <name evidence="9" type="ordered locus">Alvin_2251</name>
</gene>
<dbReference type="KEGG" id="alv:Alvin_2251"/>
<dbReference type="OrthoDB" id="9793581at2"/>
<dbReference type="EMBL" id="CP001896">
    <property type="protein sequence ID" value="ADC63169.1"/>
    <property type="molecule type" value="Genomic_DNA"/>
</dbReference>
<protein>
    <submittedName>
        <fullName evidence="9">Biopolymer transport protein ExbD/TolR</fullName>
    </submittedName>
</protein>
<dbReference type="eggNOG" id="COG0848">
    <property type="taxonomic scope" value="Bacteria"/>
</dbReference>
<comment type="subcellular location">
    <subcellularLocation>
        <location evidence="1">Cell membrane</location>
        <topology evidence="1">Single-pass membrane protein</topology>
    </subcellularLocation>
    <subcellularLocation>
        <location evidence="7">Cell membrane</location>
        <topology evidence="7">Single-pass type II membrane protein</topology>
    </subcellularLocation>
</comment>
<evidence type="ECO:0000313" key="9">
    <source>
        <dbReference type="EMBL" id="ADC63169.1"/>
    </source>
</evidence>
<dbReference type="Proteomes" id="UP000001441">
    <property type="component" value="Chromosome"/>
</dbReference>
<keyword evidence="6 8" id="KW-0472">Membrane</keyword>
<proteinExistence type="inferred from homology"/>
<evidence type="ECO:0000256" key="6">
    <source>
        <dbReference type="ARBA" id="ARBA00023136"/>
    </source>
</evidence>
<keyword evidence="7" id="KW-0813">Transport</keyword>
<accession>D3RW06</accession>
<dbReference type="GO" id="GO:0015031">
    <property type="term" value="P:protein transport"/>
    <property type="evidence" value="ECO:0007669"/>
    <property type="project" value="UniProtKB-KW"/>
</dbReference>
<keyword evidence="10" id="KW-1185">Reference proteome</keyword>
<feature type="transmembrane region" description="Helical" evidence="8">
    <location>
        <begin position="16"/>
        <end position="36"/>
    </location>
</feature>
<keyword evidence="7" id="KW-0653">Protein transport</keyword>
<dbReference type="Pfam" id="PF02472">
    <property type="entry name" value="ExbD"/>
    <property type="match status" value="1"/>
</dbReference>
<name>D3RW06_ALLVD</name>
<dbReference type="PANTHER" id="PTHR30558">
    <property type="entry name" value="EXBD MEMBRANE COMPONENT OF PMF-DRIVEN MACROMOLECULE IMPORT SYSTEM"/>
    <property type="match status" value="1"/>
</dbReference>